<evidence type="ECO:0000313" key="2">
    <source>
        <dbReference type="EMBL" id="MCA9380667.1"/>
    </source>
</evidence>
<evidence type="ECO:0000256" key="1">
    <source>
        <dbReference type="SAM" id="Phobius"/>
    </source>
</evidence>
<dbReference type="Proteomes" id="UP000775877">
    <property type="component" value="Unassembled WGS sequence"/>
</dbReference>
<comment type="caution">
    <text evidence="2">The sequence shown here is derived from an EMBL/GenBank/DDBJ whole genome shotgun (WGS) entry which is preliminary data.</text>
</comment>
<sequence length="104" mass="12044">MNQQEKALWLLRAIADFTMIVVGWFATLNYFGWSAALLLAAYCVLWGITTFEVHSKEEMSMYDLPDGKRFYGTKKDFDQFLPAYLKEIEKVKTDGEASRTEDEV</sequence>
<accession>A0A955IAI2</accession>
<reference evidence="2" key="2">
    <citation type="journal article" date="2021" name="Microbiome">
        <title>Successional dynamics and alternative stable states in a saline activated sludge microbial community over 9 years.</title>
        <authorList>
            <person name="Wang Y."/>
            <person name="Ye J."/>
            <person name="Ju F."/>
            <person name="Liu L."/>
            <person name="Boyd J.A."/>
            <person name="Deng Y."/>
            <person name="Parks D.H."/>
            <person name="Jiang X."/>
            <person name="Yin X."/>
            <person name="Woodcroft B.J."/>
            <person name="Tyson G.W."/>
            <person name="Hugenholtz P."/>
            <person name="Polz M.F."/>
            <person name="Zhang T."/>
        </authorList>
    </citation>
    <scope>NUCLEOTIDE SEQUENCE</scope>
    <source>
        <strain evidence="2">HKST-UBA13</strain>
    </source>
</reference>
<proteinExistence type="predicted"/>
<keyword evidence="1" id="KW-0472">Membrane</keyword>
<feature type="transmembrane region" description="Helical" evidence="1">
    <location>
        <begin position="31"/>
        <end position="51"/>
    </location>
</feature>
<reference evidence="2" key="1">
    <citation type="submission" date="2020-04" db="EMBL/GenBank/DDBJ databases">
        <authorList>
            <person name="Zhang T."/>
        </authorList>
    </citation>
    <scope>NUCLEOTIDE SEQUENCE</scope>
    <source>
        <strain evidence="2">HKST-UBA13</strain>
    </source>
</reference>
<protein>
    <submittedName>
        <fullName evidence="2">Uncharacterized protein</fullName>
    </submittedName>
</protein>
<gene>
    <name evidence="2" type="ORF">KC678_00185</name>
</gene>
<dbReference type="EMBL" id="JAGQLJ010000003">
    <property type="protein sequence ID" value="MCA9380667.1"/>
    <property type="molecule type" value="Genomic_DNA"/>
</dbReference>
<keyword evidence="1" id="KW-1133">Transmembrane helix</keyword>
<evidence type="ECO:0000313" key="3">
    <source>
        <dbReference type="Proteomes" id="UP000775877"/>
    </source>
</evidence>
<dbReference type="AlphaFoldDB" id="A0A955IAI2"/>
<name>A0A955IAI2_9BACT</name>
<keyword evidence="1" id="KW-0812">Transmembrane</keyword>
<organism evidence="2 3">
    <name type="scientific">Candidatus Dojkabacteria bacterium</name>
    <dbReference type="NCBI Taxonomy" id="2099670"/>
    <lineage>
        <taxon>Bacteria</taxon>
        <taxon>Candidatus Dojkabacteria</taxon>
    </lineage>
</organism>
<feature type="transmembrane region" description="Helical" evidence="1">
    <location>
        <begin position="7"/>
        <end position="25"/>
    </location>
</feature>